<keyword evidence="2" id="KW-1185">Reference proteome</keyword>
<evidence type="ECO:0000313" key="1">
    <source>
        <dbReference type="EMBL" id="RAK68872.1"/>
    </source>
</evidence>
<protein>
    <submittedName>
        <fullName evidence="1">Uncharacterized protein</fullName>
    </submittedName>
</protein>
<gene>
    <name evidence="1" type="ORF">DJ019_02330</name>
</gene>
<dbReference type="Proteomes" id="UP000249524">
    <property type="component" value="Unassembled WGS sequence"/>
</dbReference>
<organism evidence="1 2">
    <name type="scientific">Phenylobacterium kunshanense</name>
    <dbReference type="NCBI Taxonomy" id="1445034"/>
    <lineage>
        <taxon>Bacteria</taxon>
        <taxon>Pseudomonadati</taxon>
        <taxon>Pseudomonadota</taxon>
        <taxon>Alphaproteobacteria</taxon>
        <taxon>Caulobacterales</taxon>
        <taxon>Caulobacteraceae</taxon>
        <taxon>Phenylobacterium</taxon>
    </lineage>
</organism>
<dbReference type="AlphaFoldDB" id="A0A328BNA8"/>
<comment type="caution">
    <text evidence="1">The sequence shown here is derived from an EMBL/GenBank/DDBJ whole genome shotgun (WGS) entry which is preliminary data.</text>
</comment>
<evidence type="ECO:0000313" key="2">
    <source>
        <dbReference type="Proteomes" id="UP000249524"/>
    </source>
</evidence>
<sequence>MDARPPAFGVIRIASASRQPWLVFRTELGADPDDAVMHDVARFDDIGEARALARTLQQYADANRRPIGR</sequence>
<reference evidence="1 2" key="1">
    <citation type="submission" date="2018-05" db="EMBL/GenBank/DDBJ databases">
        <authorList>
            <person name="Lanie J.A."/>
            <person name="Ng W.-L."/>
            <person name="Kazmierczak K.M."/>
            <person name="Andrzejewski T.M."/>
            <person name="Davidsen T.M."/>
            <person name="Wayne K.J."/>
            <person name="Tettelin H."/>
            <person name="Glass J.I."/>
            <person name="Rusch D."/>
            <person name="Podicherti R."/>
            <person name="Tsui H.-C.T."/>
            <person name="Winkler M.E."/>
        </authorList>
    </citation>
    <scope>NUCLEOTIDE SEQUENCE [LARGE SCALE GENOMIC DNA]</scope>
    <source>
        <strain evidence="1 2">BUT-10</strain>
    </source>
</reference>
<dbReference type="EMBL" id="QFYS01000001">
    <property type="protein sequence ID" value="RAK68872.1"/>
    <property type="molecule type" value="Genomic_DNA"/>
</dbReference>
<proteinExistence type="predicted"/>
<name>A0A328BNA8_9CAUL</name>
<accession>A0A328BNA8</accession>